<dbReference type="EMBL" id="UAPR01000001">
    <property type="protein sequence ID" value="SPT54795.1"/>
    <property type="molecule type" value="Genomic_DNA"/>
</dbReference>
<dbReference type="InterPro" id="IPR036388">
    <property type="entry name" value="WH-like_DNA-bd_sf"/>
</dbReference>
<feature type="region of interest" description="Disordered" evidence="1">
    <location>
        <begin position="196"/>
        <end position="239"/>
    </location>
</feature>
<dbReference type="Proteomes" id="UP000250192">
    <property type="component" value="Unassembled WGS sequence"/>
</dbReference>
<accession>A0A2X0U3F3</accession>
<reference evidence="2 3" key="1">
    <citation type="submission" date="2018-06" db="EMBL/GenBank/DDBJ databases">
        <authorList>
            <consortium name="Pathogen Informatics"/>
            <person name="Doyle S."/>
        </authorList>
    </citation>
    <scope>NUCLEOTIDE SEQUENCE [LARGE SCALE GENOMIC DNA]</scope>
    <source>
        <strain evidence="2 3">NCTC9935</strain>
    </source>
</reference>
<gene>
    <name evidence="2" type="ORF">NCTC9935_00341</name>
</gene>
<protein>
    <recommendedName>
        <fullName evidence="4">Transposase</fullName>
    </recommendedName>
</protein>
<dbReference type="AlphaFoldDB" id="A0A2X0U3F3"/>
<evidence type="ECO:0000313" key="3">
    <source>
        <dbReference type="Proteomes" id="UP000250192"/>
    </source>
</evidence>
<keyword evidence="3" id="KW-1185">Reference proteome</keyword>
<evidence type="ECO:0000256" key="1">
    <source>
        <dbReference type="SAM" id="MobiDB-lite"/>
    </source>
</evidence>
<evidence type="ECO:0000313" key="2">
    <source>
        <dbReference type="EMBL" id="SPT54795.1"/>
    </source>
</evidence>
<evidence type="ECO:0008006" key="4">
    <source>
        <dbReference type="Google" id="ProtNLM"/>
    </source>
</evidence>
<feature type="compositionally biased region" description="Polar residues" evidence="1">
    <location>
        <begin position="224"/>
        <end position="235"/>
    </location>
</feature>
<organism evidence="2 3">
    <name type="scientific">Schaalia odontolytica</name>
    <dbReference type="NCBI Taxonomy" id="1660"/>
    <lineage>
        <taxon>Bacteria</taxon>
        <taxon>Bacillati</taxon>
        <taxon>Actinomycetota</taxon>
        <taxon>Actinomycetes</taxon>
        <taxon>Actinomycetales</taxon>
        <taxon>Actinomycetaceae</taxon>
        <taxon>Schaalia</taxon>
    </lineage>
</organism>
<name>A0A2X0U3F3_9ACTO</name>
<sequence length="272" mass="30278">MHPGHCGGCLRPDWGFGLSGQRKCSMVLRERVTRMALEARADPARRNGAIERVGGQLGGNPEALRTWVRAEEQGGRNERGDVTRGAAPVTGRCTRYVALHPIRTGAMPTDRVYRARRQECVWNLESHNAKERGLNAPIHNPGLGRPIKGRHDAGRCTRCVALYPLRGAAPVTWRYTRSDRVQCLRIGCNAYRSGVPRSQTRTREEPGISQRERKRPQYPYTKPGTWQANQGTTSRGALHPLRGSVPVAWRCTRSERVQCLRIGCTALAGKNA</sequence>
<dbReference type="Gene3D" id="1.10.10.10">
    <property type="entry name" value="Winged helix-like DNA-binding domain superfamily/Winged helix DNA-binding domain"/>
    <property type="match status" value="1"/>
</dbReference>
<proteinExistence type="predicted"/>